<dbReference type="EMBL" id="WAEL01000004">
    <property type="protein sequence ID" value="NID10979.1"/>
    <property type="molecule type" value="Genomic_DNA"/>
</dbReference>
<keyword evidence="3" id="KW-1185">Reference proteome</keyword>
<dbReference type="RefSeq" id="WP_166692131.1">
    <property type="nucleotide sequence ID" value="NZ_WAEL01000004.1"/>
</dbReference>
<evidence type="ECO:0000313" key="3">
    <source>
        <dbReference type="Proteomes" id="UP000606008"/>
    </source>
</evidence>
<accession>A0ABX0QLH9</accession>
<feature type="chain" id="PRO_5047307936" description="Fimbrial protein" evidence="1">
    <location>
        <begin position="28"/>
        <end position="175"/>
    </location>
</feature>
<reference evidence="2" key="1">
    <citation type="submission" date="2024-05" db="EMBL/GenBank/DDBJ databases">
        <authorList>
            <person name="Jung D.-H."/>
        </authorList>
    </citation>
    <scope>NUCLEOTIDE SEQUENCE</scope>
    <source>
        <strain evidence="2">JA-25</strain>
    </source>
</reference>
<proteinExistence type="predicted"/>
<feature type="signal peptide" evidence="1">
    <location>
        <begin position="1"/>
        <end position="27"/>
    </location>
</feature>
<dbReference type="Proteomes" id="UP000606008">
    <property type="component" value="Unassembled WGS sequence"/>
</dbReference>
<gene>
    <name evidence="2" type="ORF">F7231_12435</name>
</gene>
<protein>
    <recommendedName>
        <fullName evidence="4">Fimbrial protein</fullName>
    </recommendedName>
</protein>
<keyword evidence="1" id="KW-0732">Signal</keyword>
<evidence type="ECO:0000256" key="1">
    <source>
        <dbReference type="SAM" id="SignalP"/>
    </source>
</evidence>
<organism evidence="2 3">
    <name type="scientific">Fibrivirga algicola</name>
    <dbReference type="NCBI Taxonomy" id="2950420"/>
    <lineage>
        <taxon>Bacteria</taxon>
        <taxon>Pseudomonadati</taxon>
        <taxon>Bacteroidota</taxon>
        <taxon>Cytophagia</taxon>
        <taxon>Cytophagales</taxon>
        <taxon>Spirosomataceae</taxon>
        <taxon>Fibrivirga</taxon>
    </lineage>
</organism>
<evidence type="ECO:0008006" key="4">
    <source>
        <dbReference type="Google" id="ProtNLM"/>
    </source>
</evidence>
<sequence length="175" mass="18031">MKKLDKWIPAVVLTALCSLVGANSAHAQLTSGNAIVTLTLVDVMSLAVSVPAVPLTYGTSDDYVTGTNTTITGQLLVNSNRPYDLKVRAAGDLTSGIGQSATTIPIGNLTVQAMSVGLGTTPAVNLSTVDQTIASNAPGAMVKLVDIKYSTPANSQDFIKSGIYTSTLTYSISAH</sequence>
<comment type="caution">
    <text evidence="2">The sequence shown here is derived from an EMBL/GenBank/DDBJ whole genome shotgun (WGS) entry which is preliminary data.</text>
</comment>
<name>A0ABX0QLH9_9BACT</name>
<evidence type="ECO:0000313" key="2">
    <source>
        <dbReference type="EMBL" id="NID10979.1"/>
    </source>
</evidence>